<dbReference type="AlphaFoldDB" id="A0A1F8CTW4"/>
<comment type="caution">
    <text evidence="3">The sequence shown here is derived from an EMBL/GenBank/DDBJ whole genome shotgun (WGS) entry which is preliminary data.</text>
</comment>
<feature type="transmembrane region" description="Helical" evidence="1">
    <location>
        <begin position="36"/>
        <end position="54"/>
    </location>
</feature>
<dbReference type="STRING" id="1802538.A2382_03295"/>
<keyword evidence="1" id="KW-0472">Membrane</keyword>
<dbReference type="Pfam" id="PF02517">
    <property type="entry name" value="Rce1-like"/>
    <property type="match status" value="1"/>
</dbReference>
<feature type="domain" description="CAAX prenyl protease 2/Lysostaphin resistance protein A-like" evidence="2">
    <location>
        <begin position="110"/>
        <end position="210"/>
    </location>
</feature>
<dbReference type="Proteomes" id="UP000178999">
    <property type="component" value="Unassembled WGS sequence"/>
</dbReference>
<dbReference type="GO" id="GO:0004175">
    <property type="term" value="F:endopeptidase activity"/>
    <property type="evidence" value="ECO:0007669"/>
    <property type="project" value="UniProtKB-ARBA"/>
</dbReference>
<keyword evidence="1" id="KW-0812">Transmembrane</keyword>
<evidence type="ECO:0000313" key="4">
    <source>
        <dbReference type="Proteomes" id="UP000178999"/>
    </source>
</evidence>
<feature type="transmembrane region" description="Helical" evidence="1">
    <location>
        <begin position="107"/>
        <end position="124"/>
    </location>
</feature>
<accession>A0A1F8CTW4</accession>
<feature type="transmembrane region" description="Helical" evidence="1">
    <location>
        <begin position="12"/>
        <end position="30"/>
    </location>
</feature>
<dbReference type="InterPro" id="IPR003675">
    <property type="entry name" value="Rce1/LyrA-like_dom"/>
</dbReference>
<dbReference type="EMBL" id="MGHY01000008">
    <property type="protein sequence ID" value="OGM79750.1"/>
    <property type="molecule type" value="Genomic_DNA"/>
</dbReference>
<feature type="transmembrane region" description="Helical" evidence="1">
    <location>
        <begin position="171"/>
        <end position="191"/>
    </location>
</feature>
<feature type="transmembrane region" description="Helical" evidence="1">
    <location>
        <begin position="145"/>
        <end position="165"/>
    </location>
</feature>
<evidence type="ECO:0000259" key="2">
    <source>
        <dbReference type="Pfam" id="PF02517"/>
    </source>
</evidence>
<gene>
    <name evidence="3" type="ORF">A2382_03295</name>
</gene>
<protein>
    <recommendedName>
        <fullName evidence="2">CAAX prenyl protease 2/Lysostaphin resistance protein A-like domain-containing protein</fullName>
    </recommendedName>
</protein>
<proteinExistence type="predicted"/>
<feature type="transmembrane region" description="Helical" evidence="1">
    <location>
        <begin position="74"/>
        <end position="95"/>
    </location>
</feature>
<feature type="transmembrane region" description="Helical" evidence="1">
    <location>
        <begin position="198"/>
        <end position="215"/>
    </location>
</feature>
<evidence type="ECO:0000256" key="1">
    <source>
        <dbReference type="SAM" id="Phobius"/>
    </source>
</evidence>
<name>A0A1F8CTW4_9BACT</name>
<reference evidence="3 4" key="1">
    <citation type="journal article" date="2016" name="Nat. Commun.">
        <title>Thousands of microbial genomes shed light on interconnected biogeochemical processes in an aquifer system.</title>
        <authorList>
            <person name="Anantharaman K."/>
            <person name="Brown C.T."/>
            <person name="Hug L.A."/>
            <person name="Sharon I."/>
            <person name="Castelle C.J."/>
            <person name="Probst A.J."/>
            <person name="Thomas B.C."/>
            <person name="Singh A."/>
            <person name="Wilkins M.J."/>
            <person name="Karaoz U."/>
            <person name="Brodie E.L."/>
            <person name="Williams K.H."/>
            <person name="Hubbard S.S."/>
            <person name="Banfield J.F."/>
        </authorList>
    </citation>
    <scope>NUCLEOTIDE SEQUENCE [LARGE SCALE GENOMIC DNA]</scope>
</reference>
<organism evidence="3 4">
    <name type="scientific">Candidatus Woesebacteria bacterium RIFOXYB1_FULL_38_16</name>
    <dbReference type="NCBI Taxonomy" id="1802538"/>
    <lineage>
        <taxon>Bacteria</taxon>
        <taxon>Candidatus Woeseibacteriota</taxon>
    </lineage>
</organism>
<dbReference type="GO" id="GO:0080120">
    <property type="term" value="P:CAAX-box protein maturation"/>
    <property type="evidence" value="ECO:0007669"/>
    <property type="project" value="UniProtKB-ARBA"/>
</dbReference>
<sequence>MSVSSQTKLKHATILFTFIFLAWSCYRLLFQLPQEIEELILKPIFWLLPVYYFVRLEKAQLKSLGFTTEKIFPVIYLSLFLGTLFAIEGLFVNYFKYHEFEFSSQTGQQALIIPFLISFATAFSEEITFRGFIFTRLAQSLKNTSLANLISSLGWVAIHLPIAILDWQLSPINLISYLLLIFAFSLAVTFLFSRTKNILLAIMLHVMWQWPIILFR</sequence>
<keyword evidence="1" id="KW-1133">Transmembrane helix</keyword>
<evidence type="ECO:0000313" key="3">
    <source>
        <dbReference type="EMBL" id="OGM79750.1"/>
    </source>
</evidence>